<sequence>MLFWPTVLAVLVLSLIPPGPRLPDTGWDKSNHLLAFAVLAVLGLRSYPGSKGVLLVGLLAYGGVIEGLQSLAPDRFAEWADLLANALGLLFGWGLGWHGGLPEGSGGREGHN</sequence>
<organism evidence="1 2">
    <name type="scientific">Candidatus Accumulibacter proximus</name>
    <dbReference type="NCBI Taxonomy" id="2954385"/>
    <lineage>
        <taxon>Bacteria</taxon>
        <taxon>Pseudomonadati</taxon>
        <taxon>Pseudomonadota</taxon>
        <taxon>Betaproteobacteria</taxon>
        <taxon>Candidatus Accumulibacter</taxon>
    </lineage>
</organism>
<protein>
    <submittedName>
        <fullName evidence="1">VanZ family protein</fullName>
    </submittedName>
</protein>
<dbReference type="EMBL" id="JADJMH010000002">
    <property type="protein sequence ID" value="MBK7674000.1"/>
    <property type="molecule type" value="Genomic_DNA"/>
</dbReference>
<gene>
    <name evidence="1" type="ORF">IPJ27_04105</name>
</gene>
<evidence type="ECO:0000313" key="2">
    <source>
        <dbReference type="Proteomes" id="UP000697998"/>
    </source>
</evidence>
<dbReference type="Proteomes" id="UP000697998">
    <property type="component" value="Unassembled WGS sequence"/>
</dbReference>
<evidence type="ECO:0000313" key="1">
    <source>
        <dbReference type="EMBL" id="MBK7674000.1"/>
    </source>
</evidence>
<dbReference type="AlphaFoldDB" id="A0A935UG35"/>
<accession>A0A935UG35</accession>
<name>A0A935UG35_9PROT</name>
<comment type="caution">
    <text evidence="1">The sequence shown here is derived from an EMBL/GenBank/DDBJ whole genome shotgun (WGS) entry which is preliminary data.</text>
</comment>
<proteinExistence type="predicted"/>
<reference evidence="1 2" key="1">
    <citation type="submission" date="2020-10" db="EMBL/GenBank/DDBJ databases">
        <title>Connecting structure to function with the recovery of over 1000 high-quality activated sludge metagenome-assembled genomes encoding full-length rRNA genes using long-read sequencing.</title>
        <authorList>
            <person name="Singleton C.M."/>
            <person name="Petriglieri F."/>
            <person name="Kristensen J.M."/>
            <person name="Kirkegaard R.H."/>
            <person name="Michaelsen T.Y."/>
            <person name="Andersen M.H."/>
            <person name="Karst S.M."/>
            <person name="Dueholm M.S."/>
            <person name="Nielsen P.H."/>
            <person name="Albertsen M."/>
        </authorList>
    </citation>
    <scope>NUCLEOTIDE SEQUENCE [LARGE SCALE GENOMIC DNA]</scope>
    <source>
        <strain evidence="1">EsbW_18-Q3-R4-48_BATAC.285</strain>
    </source>
</reference>